<dbReference type="Proteomes" id="UP000053257">
    <property type="component" value="Unassembled WGS sequence"/>
</dbReference>
<dbReference type="OrthoDB" id="338854at2759"/>
<dbReference type="EMBL" id="KN840470">
    <property type="protein sequence ID" value="KIP09077.1"/>
    <property type="molecule type" value="Genomic_DNA"/>
</dbReference>
<dbReference type="GO" id="GO:0010508">
    <property type="term" value="P:positive regulation of autophagy"/>
    <property type="evidence" value="ECO:0007669"/>
    <property type="project" value="TreeGrafter"/>
</dbReference>
<evidence type="ECO:0000313" key="3">
    <source>
        <dbReference type="Proteomes" id="UP000053257"/>
    </source>
</evidence>
<dbReference type="GO" id="GO:0005774">
    <property type="term" value="C:vacuolar membrane"/>
    <property type="evidence" value="ECO:0007669"/>
    <property type="project" value="TreeGrafter"/>
</dbReference>
<dbReference type="PANTHER" id="PTHR12991:SF10">
    <property type="entry name" value="GATOR COMPLEX PROTEIN NPRL2"/>
    <property type="match status" value="1"/>
</dbReference>
<dbReference type="InterPro" id="IPR009348">
    <property type="entry name" value="NPR2-like"/>
</dbReference>
<evidence type="ECO:0008006" key="4">
    <source>
        <dbReference type="Google" id="ProtNLM"/>
    </source>
</evidence>
<protein>
    <recommendedName>
        <fullName evidence="4">Nitrogen permease regulator 2</fullName>
    </recommendedName>
</protein>
<dbReference type="HOGENOM" id="CLU_014995_3_1_1"/>
<comment type="similarity">
    <text evidence="1">Belongs to the NPR2 family.</text>
</comment>
<name>A0A0C3SAC0_PHLG1</name>
<accession>A0A0C3SAC0</accession>
<dbReference type="AlphaFoldDB" id="A0A0C3SAC0"/>
<gene>
    <name evidence="2" type="ORF">PHLGIDRAFT_68214</name>
</gene>
<dbReference type="GO" id="GO:0005096">
    <property type="term" value="F:GTPase activator activity"/>
    <property type="evidence" value="ECO:0007669"/>
    <property type="project" value="TreeGrafter"/>
</dbReference>
<proteinExistence type="inferred from homology"/>
<reference evidence="2 3" key="1">
    <citation type="journal article" date="2014" name="PLoS Genet.">
        <title>Analysis of the Phlebiopsis gigantea genome, transcriptome and secretome provides insight into its pioneer colonization strategies of wood.</title>
        <authorList>
            <person name="Hori C."/>
            <person name="Ishida T."/>
            <person name="Igarashi K."/>
            <person name="Samejima M."/>
            <person name="Suzuki H."/>
            <person name="Master E."/>
            <person name="Ferreira P."/>
            <person name="Ruiz-Duenas F.J."/>
            <person name="Held B."/>
            <person name="Canessa P."/>
            <person name="Larrondo L.F."/>
            <person name="Schmoll M."/>
            <person name="Druzhinina I.S."/>
            <person name="Kubicek C.P."/>
            <person name="Gaskell J.A."/>
            <person name="Kersten P."/>
            <person name="St John F."/>
            <person name="Glasner J."/>
            <person name="Sabat G."/>
            <person name="Splinter BonDurant S."/>
            <person name="Syed K."/>
            <person name="Yadav J."/>
            <person name="Mgbeahuruike A.C."/>
            <person name="Kovalchuk A."/>
            <person name="Asiegbu F.O."/>
            <person name="Lackner G."/>
            <person name="Hoffmeister D."/>
            <person name="Rencoret J."/>
            <person name="Gutierrez A."/>
            <person name="Sun H."/>
            <person name="Lindquist E."/>
            <person name="Barry K."/>
            <person name="Riley R."/>
            <person name="Grigoriev I.V."/>
            <person name="Henrissat B."/>
            <person name="Kues U."/>
            <person name="Berka R.M."/>
            <person name="Martinez A.T."/>
            <person name="Covert S.F."/>
            <person name="Blanchette R.A."/>
            <person name="Cullen D."/>
        </authorList>
    </citation>
    <scope>NUCLEOTIDE SEQUENCE [LARGE SCALE GENOMIC DNA]</scope>
    <source>
        <strain evidence="2 3">11061_1 CR5-6</strain>
    </source>
</reference>
<dbReference type="PANTHER" id="PTHR12991">
    <property type="entry name" value="NITROGEN PERMEASE REGULATOR 2/TUMOR SUPPRESSOR CANDIDATE 4"/>
    <property type="match status" value="1"/>
</dbReference>
<organism evidence="2 3">
    <name type="scientific">Phlebiopsis gigantea (strain 11061_1 CR5-6)</name>
    <name type="common">White-rot fungus</name>
    <name type="synonym">Peniophora gigantea</name>
    <dbReference type="NCBI Taxonomy" id="745531"/>
    <lineage>
        <taxon>Eukaryota</taxon>
        <taxon>Fungi</taxon>
        <taxon>Dikarya</taxon>
        <taxon>Basidiomycota</taxon>
        <taxon>Agaricomycotina</taxon>
        <taxon>Agaricomycetes</taxon>
        <taxon>Polyporales</taxon>
        <taxon>Phanerochaetaceae</taxon>
        <taxon>Phlebiopsis</taxon>
    </lineage>
</organism>
<evidence type="ECO:0000313" key="2">
    <source>
        <dbReference type="EMBL" id="KIP09077.1"/>
    </source>
</evidence>
<dbReference type="GO" id="GO:1904262">
    <property type="term" value="P:negative regulation of TORC1 signaling"/>
    <property type="evidence" value="ECO:0007669"/>
    <property type="project" value="TreeGrafter"/>
</dbReference>
<dbReference type="STRING" id="745531.A0A0C3SAC0"/>
<evidence type="ECO:0000256" key="1">
    <source>
        <dbReference type="ARBA" id="ARBA00008433"/>
    </source>
</evidence>
<dbReference type="Pfam" id="PF06218">
    <property type="entry name" value="NPR2"/>
    <property type="match status" value="1"/>
</dbReference>
<keyword evidence="3" id="KW-1185">Reference proteome</keyword>
<sequence length="435" mass="49079">MTDSNPSFLPRIESVFYAVFDEHQGPKIVHQVPEGLIAGQHSGTLNPVSAVGSLFTTSPTTNTTPGLEQDAPITQLPASALSSPVLSRVGERPLFPSPQKRGTSARFLFSFDDVSKYIIPPSALCGRIVKYATRNHCIIGFPVELKGNYRRNYFRYNLCFVFDRNADLSCYEPIVRKASRVLTACEEESAFLSGPKSSAAIPAILEQLYEDLNSYSETSIQIDESNAIDLKIFPFYPNPPPVKDWQVPLALINLTRRIEPNWDLTVAKVCPYIDGTNHVARIARLADCDIELTRQAMAHLLYYQVIMMIDIFQYSNMYTLRKSVQWLADEPHVREECGPYVTKPDRDTPDWPKLLHLYSRLKPGVTMYEWIEEFDVQDLGIDVRRFTSFGVVKVCFIMLMLPLIISATSVYRGFCVECIGGQSSSDHGSRSRSQH</sequence>
<dbReference type="GO" id="GO:1990130">
    <property type="term" value="C:GATOR1 complex"/>
    <property type="evidence" value="ECO:0007669"/>
    <property type="project" value="TreeGrafter"/>
</dbReference>